<dbReference type="SUPFAM" id="SSF143456">
    <property type="entry name" value="VC0467-like"/>
    <property type="match status" value="1"/>
</dbReference>
<dbReference type="InterPro" id="IPR003774">
    <property type="entry name" value="AlgH-like"/>
</dbReference>
<dbReference type="Gene3D" id="3.40.1740.10">
    <property type="entry name" value="VC0467-like"/>
    <property type="match status" value="1"/>
</dbReference>
<evidence type="ECO:0000313" key="1">
    <source>
        <dbReference type="EMBL" id="VAW85334.1"/>
    </source>
</evidence>
<protein>
    <recommendedName>
        <fullName evidence="2">YqgE/AlgH family protein</fullName>
    </recommendedName>
</protein>
<dbReference type="AlphaFoldDB" id="A0A3B0ZV60"/>
<dbReference type="GO" id="GO:0005829">
    <property type="term" value="C:cytosol"/>
    <property type="evidence" value="ECO:0007669"/>
    <property type="project" value="TreeGrafter"/>
</dbReference>
<organism evidence="1">
    <name type="scientific">hydrothermal vent metagenome</name>
    <dbReference type="NCBI Taxonomy" id="652676"/>
    <lineage>
        <taxon>unclassified sequences</taxon>
        <taxon>metagenomes</taxon>
        <taxon>ecological metagenomes</taxon>
    </lineage>
</organism>
<dbReference type="EMBL" id="UOFO01000068">
    <property type="protein sequence ID" value="VAW85334.1"/>
    <property type="molecule type" value="Genomic_DNA"/>
</dbReference>
<dbReference type="Pfam" id="PF02622">
    <property type="entry name" value="DUF179"/>
    <property type="match status" value="1"/>
</dbReference>
<gene>
    <name evidence="1" type="ORF">MNBD_GAMMA16-331</name>
</gene>
<reference evidence="1" key="1">
    <citation type="submission" date="2018-06" db="EMBL/GenBank/DDBJ databases">
        <authorList>
            <person name="Zhirakovskaya E."/>
        </authorList>
    </citation>
    <scope>NUCLEOTIDE SEQUENCE</scope>
</reference>
<sequence length="190" mass="21514">MLAIIFLLQGNAYAKSSLIQPAPMSLTPGLILIATDDVVDEDFSQTVIMLTHYSADGAVGVILNKPIYDSHIPLNYYDYDNKILSMLNYVGDGGPVYKLKWSALIYTGKILQQDLIAAKLYYIADLQLSAGLKDIPRDALVNLYNGIVSWGKGQLEYEIERNIWFPLKQNYNVLFYISPEHLRDHLVRKK</sequence>
<name>A0A3B0ZV60_9ZZZZ</name>
<dbReference type="PANTHER" id="PTHR30327:SF1">
    <property type="entry name" value="UPF0301 PROTEIN YQGE"/>
    <property type="match status" value="1"/>
</dbReference>
<proteinExistence type="predicted"/>
<dbReference type="PANTHER" id="PTHR30327">
    <property type="entry name" value="UNCHARACTERIZED PROTEIN YQGE"/>
    <property type="match status" value="1"/>
</dbReference>
<accession>A0A3B0ZV60</accession>
<evidence type="ECO:0008006" key="2">
    <source>
        <dbReference type="Google" id="ProtNLM"/>
    </source>
</evidence>